<dbReference type="PANTHER" id="PTHR12246">
    <property type="entry name" value="PALMITOYLTRANSFERASE ZDHHC16"/>
    <property type="match status" value="1"/>
</dbReference>
<evidence type="ECO:0000256" key="7">
    <source>
        <dbReference type="ARBA" id="ARBA00023315"/>
    </source>
</evidence>
<keyword evidence="3 8" id="KW-0808">Transferase</keyword>
<evidence type="ECO:0000256" key="4">
    <source>
        <dbReference type="ARBA" id="ARBA00022692"/>
    </source>
</evidence>
<organism evidence="10 11">
    <name type="scientific">Genlisea aurea</name>
    <dbReference type="NCBI Taxonomy" id="192259"/>
    <lineage>
        <taxon>Eukaryota</taxon>
        <taxon>Viridiplantae</taxon>
        <taxon>Streptophyta</taxon>
        <taxon>Embryophyta</taxon>
        <taxon>Tracheophyta</taxon>
        <taxon>Spermatophyta</taxon>
        <taxon>Magnoliopsida</taxon>
        <taxon>eudicotyledons</taxon>
        <taxon>Gunneridae</taxon>
        <taxon>Pentapetalae</taxon>
        <taxon>asterids</taxon>
        <taxon>lamiids</taxon>
        <taxon>Lamiales</taxon>
        <taxon>Lentibulariaceae</taxon>
        <taxon>Genlisea</taxon>
    </lineage>
</organism>
<dbReference type="InterPro" id="IPR001594">
    <property type="entry name" value="Palmitoyltrfase_DHHC"/>
</dbReference>
<feature type="non-terminal residue" evidence="10">
    <location>
        <position position="304"/>
    </location>
</feature>
<evidence type="ECO:0000313" key="11">
    <source>
        <dbReference type="Proteomes" id="UP000015453"/>
    </source>
</evidence>
<dbReference type="OrthoDB" id="9909019at2759"/>
<evidence type="ECO:0000256" key="6">
    <source>
        <dbReference type="ARBA" id="ARBA00023136"/>
    </source>
</evidence>
<feature type="transmembrane region" description="Helical" evidence="8">
    <location>
        <begin position="75"/>
        <end position="95"/>
    </location>
</feature>
<dbReference type="Proteomes" id="UP000015453">
    <property type="component" value="Unassembled WGS sequence"/>
</dbReference>
<comment type="domain">
    <text evidence="8">The DHHC domain is required for palmitoyltransferase activity.</text>
</comment>
<dbReference type="InterPro" id="IPR039859">
    <property type="entry name" value="PFA4/ZDH16/20/ERF2-like"/>
</dbReference>
<feature type="non-terminal residue" evidence="10">
    <location>
        <position position="1"/>
    </location>
</feature>
<name>S8CEZ8_9LAMI</name>
<comment type="subcellular location">
    <subcellularLocation>
        <location evidence="1">Endomembrane system</location>
        <topology evidence="1">Multi-pass membrane protein</topology>
    </subcellularLocation>
</comment>
<feature type="transmembrane region" description="Helical" evidence="8">
    <location>
        <begin position="174"/>
        <end position="200"/>
    </location>
</feature>
<comment type="similarity">
    <text evidence="2 8">Belongs to the DHHC palmitoyltransferase family.</text>
</comment>
<keyword evidence="5 8" id="KW-1133">Transmembrane helix</keyword>
<dbReference type="AlphaFoldDB" id="S8CEZ8"/>
<evidence type="ECO:0000256" key="1">
    <source>
        <dbReference type="ARBA" id="ARBA00004127"/>
    </source>
</evidence>
<evidence type="ECO:0000256" key="3">
    <source>
        <dbReference type="ARBA" id="ARBA00022679"/>
    </source>
</evidence>
<feature type="transmembrane region" description="Helical" evidence="8">
    <location>
        <begin position="244"/>
        <end position="264"/>
    </location>
</feature>
<feature type="transmembrane region" description="Helical" evidence="8">
    <location>
        <begin position="48"/>
        <end position="69"/>
    </location>
</feature>
<dbReference type="EC" id="2.3.1.225" evidence="8"/>
<evidence type="ECO:0000256" key="2">
    <source>
        <dbReference type="ARBA" id="ARBA00008574"/>
    </source>
</evidence>
<evidence type="ECO:0000259" key="9">
    <source>
        <dbReference type="Pfam" id="PF01529"/>
    </source>
</evidence>
<feature type="domain" description="Palmitoyltransferase DHHC" evidence="9">
    <location>
        <begin position="127"/>
        <end position="278"/>
    </location>
</feature>
<keyword evidence="7 8" id="KW-0012">Acyltransferase</keyword>
<dbReference type="PROSITE" id="PS50216">
    <property type="entry name" value="DHHC"/>
    <property type="match status" value="1"/>
</dbReference>
<keyword evidence="6 8" id="KW-0472">Membrane</keyword>
<reference evidence="10 11" key="1">
    <citation type="journal article" date="2013" name="BMC Genomics">
        <title>The miniature genome of a carnivorous plant Genlisea aurea contains a low number of genes and short non-coding sequences.</title>
        <authorList>
            <person name="Leushkin E.V."/>
            <person name="Sutormin R.A."/>
            <person name="Nabieva E.R."/>
            <person name="Penin A.A."/>
            <person name="Kondrashov A.S."/>
            <person name="Logacheva M.D."/>
        </authorList>
    </citation>
    <scope>NUCLEOTIDE SEQUENCE [LARGE SCALE GENOMIC DNA]</scope>
</reference>
<comment type="catalytic activity">
    <reaction evidence="8">
        <text>L-cysteinyl-[protein] + hexadecanoyl-CoA = S-hexadecanoyl-L-cysteinyl-[protein] + CoA</text>
        <dbReference type="Rhea" id="RHEA:36683"/>
        <dbReference type="Rhea" id="RHEA-COMP:10131"/>
        <dbReference type="Rhea" id="RHEA-COMP:11032"/>
        <dbReference type="ChEBI" id="CHEBI:29950"/>
        <dbReference type="ChEBI" id="CHEBI:57287"/>
        <dbReference type="ChEBI" id="CHEBI:57379"/>
        <dbReference type="ChEBI" id="CHEBI:74151"/>
        <dbReference type="EC" id="2.3.1.225"/>
    </reaction>
</comment>
<proteinExistence type="inferred from homology"/>
<sequence>CWGCGLRIVVSGYAPVIKCSWCGAITKQKIIKDDDDKWLKWRWFRDRCFVAIIVLFMMLFICGGIWAVYPIVFSVSYLFGVTQLTIATILSILTLSSFSLAAFRPAGSPPAVVWGSYPAVEKGGLENHTFCHHCVKPKPPRAHHCRSCGTCILDMDHHCPFIGNCVGAANHRSFILFLIFTVLSTVYIVIMASFSLFTIWPDKSPPPVRRRIQGGYARWVFGIVEGKAAGLLNSAVLLPVKGLVLVYMFMCSLSVGSGLSVLLWQQLSYVYAGKTYLSQLSGEEEEDEEEASEKGWRNLYRFFG</sequence>
<comment type="caution">
    <text evidence="10">The sequence shown here is derived from an EMBL/GenBank/DDBJ whole genome shotgun (WGS) entry which is preliminary data.</text>
</comment>
<protein>
    <recommendedName>
        <fullName evidence="8">S-acyltransferase</fullName>
        <ecNumber evidence="8">2.3.1.225</ecNumber>
    </recommendedName>
    <alternativeName>
        <fullName evidence="8">Palmitoyltransferase</fullName>
    </alternativeName>
</protein>
<dbReference type="Pfam" id="PF01529">
    <property type="entry name" value="DHHC"/>
    <property type="match status" value="1"/>
</dbReference>
<keyword evidence="4 8" id="KW-0812">Transmembrane</keyword>
<dbReference type="EMBL" id="AUSU01004246">
    <property type="protein sequence ID" value="EPS65405.1"/>
    <property type="molecule type" value="Genomic_DNA"/>
</dbReference>
<dbReference type="GO" id="GO:0019706">
    <property type="term" value="F:protein-cysteine S-palmitoyltransferase activity"/>
    <property type="evidence" value="ECO:0007669"/>
    <property type="project" value="UniProtKB-EC"/>
</dbReference>
<gene>
    <name evidence="10" type="ORF">M569_09371</name>
</gene>
<keyword evidence="11" id="KW-1185">Reference proteome</keyword>
<dbReference type="GO" id="GO:0012505">
    <property type="term" value="C:endomembrane system"/>
    <property type="evidence" value="ECO:0007669"/>
    <property type="project" value="UniProtKB-SubCell"/>
</dbReference>
<evidence type="ECO:0000313" key="10">
    <source>
        <dbReference type="EMBL" id="EPS65405.1"/>
    </source>
</evidence>
<evidence type="ECO:0000256" key="5">
    <source>
        <dbReference type="ARBA" id="ARBA00022989"/>
    </source>
</evidence>
<evidence type="ECO:0000256" key="8">
    <source>
        <dbReference type="RuleBase" id="RU079119"/>
    </source>
</evidence>
<accession>S8CEZ8</accession>